<dbReference type="AlphaFoldDB" id="A0AAD3HLI1"/>
<proteinExistence type="predicted"/>
<evidence type="ECO:0000313" key="2">
    <source>
        <dbReference type="EMBL" id="GFR44750.1"/>
    </source>
</evidence>
<feature type="region of interest" description="Disordered" evidence="1">
    <location>
        <begin position="72"/>
        <end position="134"/>
    </location>
</feature>
<feature type="compositionally biased region" description="Low complexity" evidence="1">
    <location>
        <begin position="95"/>
        <end position="127"/>
    </location>
</feature>
<evidence type="ECO:0000313" key="3">
    <source>
        <dbReference type="Proteomes" id="UP001054857"/>
    </source>
</evidence>
<reference evidence="2 3" key="1">
    <citation type="journal article" date="2021" name="Sci. Rep.">
        <title>Genome sequencing of the multicellular alga Astrephomene provides insights into convergent evolution of germ-soma differentiation.</title>
        <authorList>
            <person name="Yamashita S."/>
            <person name="Yamamoto K."/>
            <person name="Matsuzaki R."/>
            <person name="Suzuki S."/>
            <person name="Yamaguchi H."/>
            <person name="Hirooka S."/>
            <person name="Minakuchi Y."/>
            <person name="Miyagishima S."/>
            <person name="Kawachi M."/>
            <person name="Toyoda A."/>
            <person name="Nozaki H."/>
        </authorList>
    </citation>
    <scope>NUCLEOTIDE SEQUENCE [LARGE SCALE GENOMIC DNA]</scope>
    <source>
        <strain evidence="2 3">NIES-4017</strain>
    </source>
</reference>
<keyword evidence="3" id="KW-1185">Reference proteome</keyword>
<accession>A0AAD3HLI1</accession>
<organism evidence="2 3">
    <name type="scientific">Astrephomene gubernaculifera</name>
    <dbReference type="NCBI Taxonomy" id="47775"/>
    <lineage>
        <taxon>Eukaryota</taxon>
        <taxon>Viridiplantae</taxon>
        <taxon>Chlorophyta</taxon>
        <taxon>core chlorophytes</taxon>
        <taxon>Chlorophyceae</taxon>
        <taxon>CS clade</taxon>
        <taxon>Chlamydomonadales</taxon>
        <taxon>Astrephomenaceae</taxon>
        <taxon>Astrephomene</taxon>
    </lineage>
</organism>
<dbReference type="EMBL" id="BMAR01000008">
    <property type="protein sequence ID" value="GFR44750.1"/>
    <property type="molecule type" value="Genomic_DNA"/>
</dbReference>
<feature type="non-terminal residue" evidence="2">
    <location>
        <position position="1"/>
    </location>
</feature>
<name>A0AAD3HLI1_9CHLO</name>
<dbReference type="Proteomes" id="UP001054857">
    <property type="component" value="Unassembled WGS sequence"/>
</dbReference>
<protein>
    <recommendedName>
        <fullName evidence="4">Tudor domain-containing protein</fullName>
    </recommendedName>
</protein>
<dbReference type="Gene3D" id="2.30.30.140">
    <property type="match status" value="1"/>
</dbReference>
<comment type="caution">
    <text evidence="2">The sequence shown here is derived from an EMBL/GenBank/DDBJ whole genome shotgun (WGS) entry which is preliminary data.</text>
</comment>
<gene>
    <name evidence="2" type="ORF">Agub_g6080</name>
</gene>
<sequence>VGQRVQVFWWNEPLAGSAAAGDEAGRSARYGKWFGGRVNKVDTTTGTLEIKYDDGDRGGVSLGVSFVHFGAEPPAEGQRARLPPPLTLPEVGPQPGSSPAAAATAAAAATSRERSSAGGAAAAAGGAPKQPKVK</sequence>
<feature type="non-terminal residue" evidence="2">
    <location>
        <position position="134"/>
    </location>
</feature>
<evidence type="ECO:0008006" key="4">
    <source>
        <dbReference type="Google" id="ProtNLM"/>
    </source>
</evidence>
<evidence type="ECO:0000256" key="1">
    <source>
        <dbReference type="SAM" id="MobiDB-lite"/>
    </source>
</evidence>